<proteinExistence type="predicted"/>
<evidence type="ECO:0000313" key="1">
    <source>
        <dbReference type="EMBL" id="MDP9766065.1"/>
    </source>
</evidence>
<sequence length="36" mass="3932">MQVAGRFALSDGASAHRLLESRQSSGKVLLIPDHQR</sequence>
<dbReference type="EMBL" id="JAURUR010000019">
    <property type="protein sequence ID" value="MDP9766065.1"/>
    <property type="molecule type" value="Genomic_DNA"/>
</dbReference>
<evidence type="ECO:0000313" key="2">
    <source>
        <dbReference type="Proteomes" id="UP001232163"/>
    </source>
</evidence>
<accession>A0ABT9MHK2</accession>
<gene>
    <name evidence="1" type="ORF">QO006_003529</name>
</gene>
<comment type="caution">
    <text evidence="1">The sequence shown here is derived from an EMBL/GenBank/DDBJ whole genome shotgun (WGS) entry which is preliminary data.</text>
</comment>
<protein>
    <submittedName>
        <fullName evidence="1">NADPH:quinone reductase-like Zn-dependent oxidoreductase</fullName>
    </submittedName>
</protein>
<keyword evidence="2" id="KW-1185">Reference proteome</keyword>
<name>A0ABT9MHK2_9DEIO</name>
<dbReference type="Proteomes" id="UP001232163">
    <property type="component" value="Unassembled WGS sequence"/>
</dbReference>
<organism evidence="1 2">
    <name type="scientific">Deinococcus enclensis</name>
    <dbReference type="NCBI Taxonomy" id="1049582"/>
    <lineage>
        <taxon>Bacteria</taxon>
        <taxon>Thermotogati</taxon>
        <taxon>Deinococcota</taxon>
        <taxon>Deinococci</taxon>
        <taxon>Deinococcales</taxon>
        <taxon>Deinococcaceae</taxon>
        <taxon>Deinococcus</taxon>
    </lineage>
</organism>
<reference evidence="1 2" key="1">
    <citation type="submission" date="2023-07" db="EMBL/GenBank/DDBJ databases">
        <title>Genomic Encyclopedia of Type Strains, Phase IV (KMG-IV): sequencing the most valuable type-strain genomes for metagenomic binning, comparative biology and taxonomic classification.</title>
        <authorList>
            <person name="Goeker M."/>
        </authorList>
    </citation>
    <scope>NUCLEOTIDE SEQUENCE [LARGE SCALE GENOMIC DNA]</scope>
    <source>
        <strain evidence="1 2">NIO-1023</strain>
    </source>
</reference>